<comment type="similarity">
    <text evidence="10">Belongs to the protein kinase superfamily. Ser/Thr protein kinase family. MAP kinase subfamily.</text>
</comment>
<keyword evidence="3 8" id="KW-0547">Nucleotide-binding</keyword>
<organism evidence="12 13">
    <name type="scientific">Dermatophagoides pteronyssinus</name>
    <name type="common">European house dust mite</name>
    <dbReference type="NCBI Taxonomy" id="6956"/>
    <lineage>
        <taxon>Eukaryota</taxon>
        <taxon>Metazoa</taxon>
        <taxon>Ecdysozoa</taxon>
        <taxon>Arthropoda</taxon>
        <taxon>Chelicerata</taxon>
        <taxon>Arachnida</taxon>
        <taxon>Acari</taxon>
        <taxon>Acariformes</taxon>
        <taxon>Sarcoptiformes</taxon>
        <taxon>Astigmata</taxon>
        <taxon>Psoroptidia</taxon>
        <taxon>Analgoidea</taxon>
        <taxon>Pyroglyphidae</taxon>
        <taxon>Dermatophagoidinae</taxon>
        <taxon>Dermatophagoides</taxon>
    </lineage>
</organism>
<evidence type="ECO:0000256" key="10">
    <source>
        <dbReference type="RuleBase" id="RU361165"/>
    </source>
</evidence>
<dbReference type="PROSITE" id="PS01351">
    <property type="entry name" value="MAPK"/>
    <property type="match status" value="1"/>
</dbReference>
<evidence type="ECO:0000256" key="4">
    <source>
        <dbReference type="ARBA" id="ARBA00022777"/>
    </source>
</evidence>
<gene>
    <name evidence="13" type="primary">LOC113795381</name>
</gene>
<dbReference type="PANTHER" id="PTHR24055">
    <property type="entry name" value="MITOGEN-ACTIVATED PROTEIN KINASE"/>
    <property type="match status" value="1"/>
</dbReference>
<name>A0A6P6Y7T6_DERPT</name>
<evidence type="ECO:0000256" key="9">
    <source>
        <dbReference type="RuleBase" id="RU000304"/>
    </source>
</evidence>
<dbReference type="PROSITE" id="PS50011">
    <property type="entry name" value="PROTEIN_KINASE_DOM"/>
    <property type="match status" value="1"/>
</dbReference>
<evidence type="ECO:0000313" key="12">
    <source>
        <dbReference type="Proteomes" id="UP000515146"/>
    </source>
</evidence>
<dbReference type="FunFam" id="1.10.510.10:FF:000624">
    <property type="entry name" value="Mitogen-activated protein kinase"/>
    <property type="match status" value="1"/>
</dbReference>
<dbReference type="PIRSF" id="PIRSF000654">
    <property type="entry name" value="Integrin-linked_kinase"/>
    <property type="match status" value="1"/>
</dbReference>
<dbReference type="OMA" id="MTNEVES"/>
<dbReference type="KEGG" id="dpte:113795381"/>
<dbReference type="InterPro" id="IPR050117">
    <property type="entry name" value="MAPK"/>
</dbReference>
<evidence type="ECO:0000256" key="2">
    <source>
        <dbReference type="ARBA" id="ARBA00022679"/>
    </source>
</evidence>
<evidence type="ECO:0000313" key="13">
    <source>
        <dbReference type="RefSeq" id="XP_027201375.1"/>
    </source>
</evidence>
<reference evidence="13" key="1">
    <citation type="submission" date="2025-08" db="UniProtKB">
        <authorList>
            <consortium name="RefSeq"/>
        </authorList>
    </citation>
    <scope>IDENTIFICATION</scope>
    <source>
        <strain evidence="13">Airmid</strain>
    </source>
</reference>
<dbReference type="PROSITE" id="PS00108">
    <property type="entry name" value="PROTEIN_KINASE_ST"/>
    <property type="match status" value="1"/>
</dbReference>
<keyword evidence="1 9" id="KW-0723">Serine/threonine-protein kinase</keyword>
<comment type="catalytic activity">
    <reaction evidence="7">
        <text>L-seryl-[protein] + ATP = O-phospho-L-seryl-[protein] + ADP + H(+)</text>
        <dbReference type="Rhea" id="RHEA:17989"/>
        <dbReference type="Rhea" id="RHEA-COMP:9863"/>
        <dbReference type="Rhea" id="RHEA-COMP:11604"/>
        <dbReference type="ChEBI" id="CHEBI:15378"/>
        <dbReference type="ChEBI" id="CHEBI:29999"/>
        <dbReference type="ChEBI" id="CHEBI:30616"/>
        <dbReference type="ChEBI" id="CHEBI:83421"/>
        <dbReference type="ChEBI" id="CHEBI:456216"/>
        <dbReference type="EC" id="2.7.11.24"/>
    </reaction>
</comment>
<dbReference type="InterPro" id="IPR000719">
    <property type="entry name" value="Prot_kinase_dom"/>
</dbReference>
<dbReference type="Gene3D" id="1.10.510.10">
    <property type="entry name" value="Transferase(Phosphotransferase) domain 1"/>
    <property type="match status" value="1"/>
</dbReference>
<evidence type="ECO:0000256" key="1">
    <source>
        <dbReference type="ARBA" id="ARBA00022527"/>
    </source>
</evidence>
<dbReference type="AlphaFoldDB" id="A0A6P6Y7T6"/>
<dbReference type="InterPro" id="IPR017441">
    <property type="entry name" value="Protein_kinase_ATP_BS"/>
</dbReference>
<dbReference type="SMART" id="SM00220">
    <property type="entry name" value="S_TKc"/>
    <property type="match status" value="1"/>
</dbReference>
<protein>
    <recommendedName>
        <fullName evidence="10">Mitogen-activated protein kinase</fullName>
        <ecNumber evidence="10">2.7.11.24</ecNumber>
    </recommendedName>
</protein>
<comment type="activity regulation">
    <text evidence="10">Activated by threonine and tyrosine phosphorylation.</text>
</comment>
<keyword evidence="4 10" id="KW-0418">Kinase</keyword>
<feature type="binding site" evidence="8">
    <location>
        <position position="43"/>
    </location>
    <ligand>
        <name>ATP</name>
        <dbReference type="ChEBI" id="CHEBI:30616"/>
    </ligand>
</feature>
<evidence type="ECO:0000256" key="7">
    <source>
        <dbReference type="ARBA" id="ARBA00048312"/>
    </source>
</evidence>
<evidence type="ECO:0000259" key="11">
    <source>
        <dbReference type="PROSITE" id="PS50011"/>
    </source>
</evidence>
<dbReference type="InterPro" id="IPR011009">
    <property type="entry name" value="Kinase-like_dom_sf"/>
</dbReference>
<dbReference type="PROSITE" id="PS00107">
    <property type="entry name" value="PROTEIN_KINASE_ATP"/>
    <property type="match status" value="1"/>
</dbReference>
<dbReference type="GO" id="GO:0005524">
    <property type="term" value="F:ATP binding"/>
    <property type="evidence" value="ECO:0007669"/>
    <property type="project" value="UniProtKB-UniRule"/>
</dbReference>
<evidence type="ECO:0000256" key="8">
    <source>
        <dbReference type="PROSITE-ProRule" id="PRU10141"/>
    </source>
</evidence>
<keyword evidence="12" id="KW-1185">Reference proteome</keyword>
<evidence type="ECO:0000256" key="3">
    <source>
        <dbReference type="ARBA" id="ARBA00022741"/>
    </source>
</evidence>
<feature type="domain" description="Protein kinase" evidence="11">
    <location>
        <begin position="13"/>
        <end position="261"/>
    </location>
</feature>
<dbReference type="Gene3D" id="3.30.200.20">
    <property type="entry name" value="Phosphorylase Kinase, domain 1"/>
    <property type="match status" value="1"/>
</dbReference>
<keyword evidence="2 10" id="KW-0808">Transferase</keyword>
<dbReference type="EC" id="2.7.11.24" evidence="10"/>
<comment type="cofactor">
    <cofactor evidence="10">
        <name>Mg(2+)</name>
        <dbReference type="ChEBI" id="CHEBI:18420"/>
    </cofactor>
</comment>
<evidence type="ECO:0000256" key="6">
    <source>
        <dbReference type="ARBA" id="ARBA00047592"/>
    </source>
</evidence>
<sequence>MTDAVDRELLKNYELKEKIGEGAYGVVWRATCRATGEDAAIKKIYNAFVNATDALRTFREVVVLEAMRGSEYVTLLQEVIRAANDTDLYLVLELCSGDLLRRRKARQIAEEKIPYIFAQLLCAIESLHRRGVIHRDVKPANILIDENCAVKLGDFGLARLVGDSDTLDRMEKLTDYVASRWYRAPELLLGSSTYGFSVDYWAAGCILAEMYLGAPLFEGNCNYEQLSIVLSYTGRPSDAELSSVVLSDVTSLTQICKANRF</sequence>
<proteinExistence type="inferred from homology"/>
<dbReference type="GO" id="GO:0004707">
    <property type="term" value="F:MAP kinase activity"/>
    <property type="evidence" value="ECO:0007669"/>
    <property type="project" value="UniProtKB-EC"/>
</dbReference>
<dbReference type="Proteomes" id="UP000515146">
    <property type="component" value="Unplaced"/>
</dbReference>
<dbReference type="InterPro" id="IPR003527">
    <property type="entry name" value="MAP_kinase_CS"/>
</dbReference>
<dbReference type="RefSeq" id="XP_027201375.1">
    <property type="nucleotide sequence ID" value="XM_027345574.1"/>
</dbReference>
<keyword evidence="10" id="KW-0460">Magnesium</keyword>
<dbReference type="InParanoid" id="A0A6P6Y7T6"/>
<comment type="catalytic activity">
    <reaction evidence="6 10">
        <text>L-threonyl-[protein] + ATP = O-phospho-L-threonyl-[protein] + ADP + H(+)</text>
        <dbReference type="Rhea" id="RHEA:46608"/>
        <dbReference type="Rhea" id="RHEA-COMP:11060"/>
        <dbReference type="Rhea" id="RHEA-COMP:11605"/>
        <dbReference type="ChEBI" id="CHEBI:15378"/>
        <dbReference type="ChEBI" id="CHEBI:30013"/>
        <dbReference type="ChEBI" id="CHEBI:30616"/>
        <dbReference type="ChEBI" id="CHEBI:61977"/>
        <dbReference type="ChEBI" id="CHEBI:456216"/>
        <dbReference type="EC" id="2.7.11.24"/>
    </reaction>
</comment>
<dbReference type="Pfam" id="PF00069">
    <property type="entry name" value="Pkinase"/>
    <property type="match status" value="1"/>
</dbReference>
<dbReference type="SUPFAM" id="SSF56112">
    <property type="entry name" value="Protein kinase-like (PK-like)"/>
    <property type="match status" value="1"/>
</dbReference>
<keyword evidence="5 8" id="KW-0067">ATP-binding</keyword>
<accession>A0A6P6Y7T6</accession>
<evidence type="ECO:0000256" key="5">
    <source>
        <dbReference type="ARBA" id="ARBA00022840"/>
    </source>
</evidence>
<dbReference type="InterPro" id="IPR008271">
    <property type="entry name" value="Ser/Thr_kinase_AS"/>
</dbReference>
<dbReference type="OrthoDB" id="548217at2759"/>